<evidence type="ECO:0000256" key="1">
    <source>
        <dbReference type="ARBA" id="ARBA00010584"/>
    </source>
</evidence>
<dbReference type="CDD" id="cd18130">
    <property type="entry name" value="ASADH_C_arch_fung_like"/>
    <property type="match status" value="1"/>
</dbReference>
<feature type="active site" description="Acyl-thioester intermediate" evidence="4">
    <location>
        <position position="149"/>
    </location>
</feature>
<dbReference type="GO" id="GO:0051287">
    <property type="term" value="F:NAD binding"/>
    <property type="evidence" value="ECO:0007669"/>
    <property type="project" value="InterPro"/>
</dbReference>
<dbReference type="Gene3D" id="3.30.360.10">
    <property type="entry name" value="Dihydrodipicolinate Reductase, domain 2"/>
    <property type="match status" value="1"/>
</dbReference>
<keyword evidence="3 6" id="KW-0560">Oxidoreductase</keyword>
<gene>
    <name evidence="6" type="primary">asd1</name>
    <name evidence="6" type="ORF">Mpt1_c02440</name>
</gene>
<dbReference type="GO" id="GO:0004073">
    <property type="term" value="F:aspartate-semialdehyde dehydrogenase activity"/>
    <property type="evidence" value="ECO:0007669"/>
    <property type="project" value="UniProtKB-EC"/>
</dbReference>
<dbReference type="Pfam" id="PF02774">
    <property type="entry name" value="Semialdhyde_dhC"/>
    <property type="match status" value="1"/>
</dbReference>
<proteinExistence type="inferred from homology"/>
<dbReference type="GeneID" id="24817917"/>
<feature type="domain" description="Semialdehyde dehydrogenase NAD-binding" evidence="5">
    <location>
        <begin position="5"/>
        <end position="131"/>
    </location>
</feature>
<evidence type="ECO:0000256" key="3">
    <source>
        <dbReference type="ARBA" id="ARBA00023002"/>
    </source>
</evidence>
<keyword evidence="7" id="KW-1185">Reference proteome</keyword>
<dbReference type="OrthoDB" id="38238at2157"/>
<dbReference type="SMART" id="SM00859">
    <property type="entry name" value="Semialdhyde_dh"/>
    <property type="match status" value="1"/>
</dbReference>
<sequence length="354" mass="38496">MSKISVAVLGATGPIGQRFVQMLEDHPYFEIEGLYASERSEGKKFRDTIKIRDHEFSEEAMETKIKTMDLKHISKNVRIAFSGLPSDLAGPTETELAKKGVAVFSNAGSHRMDAHVPIIIPEVNPDHAESVKQQDTYKDGGYIVTNANCSSTGIAVPLFALDKKFGLEEVFVSTYQALSGAGYPGVASLDAVGNVIPFINQEEEKMEKEIGKIIGSYSPKGGFKYADFKVMANCARVPVIDGHTEALVIKMRDAPSLEDVSSALSKFKGEPQKLKLPSAPRQPVIVRTEKDRPQPVYDVLAGSPNRAKGMVSTVGRIRVSNGYYKMFVLSHNTIRGGAGGSMLNAELFKAKGIL</sequence>
<evidence type="ECO:0000259" key="5">
    <source>
        <dbReference type="SMART" id="SM00859"/>
    </source>
</evidence>
<evidence type="ECO:0000256" key="2">
    <source>
        <dbReference type="ARBA" id="ARBA00022857"/>
    </source>
</evidence>
<dbReference type="Pfam" id="PF01118">
    <property type="entry name" value="Semialdhyde_dh"/>
    <property type="match status" value="1"/>
</dbReference>
<name>A0A0A7LAQ5_9ARCH</name>
<feature type="active site" description="Proton acceptor" evidence="4">
    <location>
        <position position="243"/>
    </location>
</feature>
<protein>
    <submittedName>
        <fullName evidence="6">Asd1 protein</fullName>
        <ecNumber evidence="6">1.2.1.11</ecNumber>
    </submittedName>
</protein>
<dbReference type="GO" id="GO:0009086">
    <property type="term" value="P:methionine biosynthetic process"/>
    <property type="evidence" value="ECO:0007669"/>
    <property type="project" value="UniProtKB-ARBA"/>
</dbReference>
<dbReference type="GO" id="GO:0050661">
    <property type="term" value="F:NADP binding"/>
    <property type="evidence" value="ECO:0007669"/>
    <property type="project" value="InterPro"/>
</dbReference>
<dbReference type="GO" id="GO:0009088">
    <property type="term" value="P:threonine biosynthetic process"/>
    <property type="evidence" value="ECO:0007669"/>
    <property type="project" value="TreeGrafter"/>
</dbReference>
<dbReference type="AlphaFoldDB" id="A0A0A7LAQ5"/>
<dbReference type="SUPFAM" id="SSF55347">
    <property type="entry name" value="Glyceraldehyde-3-phosphate dehydrogenase-like, C-terminal domain"/>
    <property type="match status" value="1"/>
</dbReference>
<evidence type="ECO:0000313" key="7">
    <source>
        <dbReference type="Proteomes" id="UP000030787"/>
    </source>
</evidence>
<dbReference type="SUPFAM" id="SSF51735">
    <property type="entry name" value="NAD(P)-binding Rossmann-fold domains"/>
    <property type="match status" value="1"/>
</dbReference>
<dbReference type="InterPro" id="IPR000534">
    <property type="entry name" value="Semialdehyde_DH_NAD-bd"/>
</dbReference>
<dbReference type="InterPro" id="IPR051823">
    <property type="entry name" value="ASADH-related"/>
</dbReference>
<dbReference type="STRING" id="1577791.Mpt1_c02440"/>
<dbReference type="InterPro" id="IPR036291">
    <property type="entry name" value="NAD(P)-bd_dom_sf"/>
</dbReference>
<dbReference type="PANTHER" id="PTHR46718">
    <property type="entry name" value="ASPARTATE-SEMIALDEHYDE DEHYDROGENASE"/>
    <property type="match status" value="1"/>
</dbReference>
<dbReference type="GO" id="GO:0046983">
    <property type="term" value="F:protein dimerization activity"/>
    <property type="evidence" value="ECO:0007669"/>
    <property type="project" value="InterPro"/>
</dbReference>
<dbReference type="KEGG" id="mear:Mpt1_c02440"/>
<dbReference type="Proteomes" id="UP000030787">
    <property type="component" value="Chromosome"/>
</dbReference>
<accession>A0A0A7LAQ5</accession>
<organism evidence="6 7">
    <name type="scientific">Candidatus Methanoplasma termitum</name>
    <dbReference type="NCBI Taxonomy" id="1577791"/>
    <lineage>
        <taxon>Archaea</taxon>
        <taxon>Methanobacteriati</taxon>
        <taxon>Thermoplasmatota</taxon>
        <taxon>Thermoplasmata</taxon>
        <taxon>Methanomassiliicoccales</taxon>
        <taxon>Methanomassiliicoccaceae</taxon>
        <taxon>Candidatus Methanoplasma</taxon>
    </lineage>
</organism>
<dbReference type="InterPro" id="IPR005676">
    <property type="entry name" value="Asp_semi-ald_DH_pep-lack"/>
</dbReference>
<dbReference type="HOGENOM" id="CLU_049966_1_0_2"/>
<dbReference type="Gene3D" id="3.40.50.720">
    <property type="entry name" value="NAD(P)-binding Rossmann-like Domain"/>
    <property type="match status" value="1"/>
</dbReference>
<comment type="similarity">
    <text evidence="1">Belongs to the aspartate-semialdehyde dehydrogenase family.</text>
</comment>
<dbReference type="PIRSF" id="PIRSF000148">
    <property type="entry name" value="ASA_dh"/>
    <property type="match status" value="1"/>
</dbReference>
<dbReference type="NCBIfam" id="NF006416">
    <property type="entry name" value="PRK08664.1"/>
    <property type="match status" value="1"/>
</dbReference>
<dbReference type="PANTHER" id="PTHR46718:SF1">
    <property type="entry name" value="ASPARTATE-SEMIALDEHYDE DEHYDROGENASE"/>
    <property type="match status" value="1"/>
</dbReference>
<evidence type="ECO:0000256" key="4">
    <source>
        <dbReference type="PIRSR" id="PIRSR000148-1"/>
    </source>
</evidence>
<dbReference type="EC" id="1.2.1.11" evidence="6"/>
<dbReference type="CDD" id="cd02315">
    <property type="entry name" value="ScASADH_like_N"/>
    <property type="match status" value="1"/>
</dbReference>
<dbReference type="InterPro" id="IPR012280">
    <property type="entry name" value="Semialdhyde_DH_dimer_dom"/>
</dbReference>
<keyword evidence="2" id="KW-0521">NADP</keyword>
<dbReference type="NCBIfam" id="TIGR00978">
    <property type="entry name" value="asd_EA"/>
    <property type="match status" value="1"/>
</dbReference>
<dbReference type="RefSeq" id="WP_048113599.1">
    <property type="nucleotide sequence ID" value="NZ_CP010070.1"/>
</dbReference>
<evidence type="ECO:0000313" key="6">
    <source>
        <dbReference type="EMBL" id="AIZ56144.1"/>
    </source>
</evidence>
<reference evidence="6 7" key="1">
    <citation type="journal article" date="2014" name="Appl. Environ. Microbiol.">
        <title>Comparative Genome Analysis of 'Candidatus Methanoplasma termitum' Indicates a New Mode of Energy Metabolism in the Seventh Order of Methanogens.</title>
        <authorList>
            <person name="Lang K."/>
            <person name="Schuldes J."/>
            <person name="Klingl A."/>
            <person name="Poehlein A."/>
            <person name="Daniel R."/>
            <person name="Brune A."/>
        </authorList>
    </citation>
    <scope>NUCLEOTIDE SEQUENCE [LARGE SCALE GENOMIC DNA]</scope>
    <source>
        <strain evidence="7">Mpt1</strain>
    </source>
</reference>
<dbReference type="EMBL" id="CP010070">
    <property type="protein sequence ID" value="AIZ56144.1"/>
    <property type="molecule type" value="Genomic_DNA"/>
</dbReference>